<dbReference type="EMBL" id="JAZHXI010000002">
    <property type="protein sequence ID" value="KAL2074874.1"/>
    <property type="molecule type" value="Genomic_DNA"/>
</dbReference>
<evidence type="ECO:0000313" key="1">
    <source>
        <dbReference type="EMBL" id="KAL2074874.1"/>
    </source>
</evidence>
<comment type="caution">
    <text evidence="1">The sequence shown here is derived from an EMBL/GenBank/DDBJ whole genome shotgun (WGS) entry which is preliminary data.</text>
</comment>
<evidence type="ECO:0000313" key="2">
    <source>
        <dbReference type="Proteomes" id="UP001595075"/>
    </source>
</evidence>
<reference evidence="1 2" key="1">
    <citation type="journal article" date="2024" name="Commun. Biol.">
        <title>Comparative genomic analysis of thermophilic fungi reveals convergent evolutionary adaptations and gene losses.</title>
        <authorList>
            <person name="Steindorff A.S."/>
            <person name="Aguilar-Pontes M.V."/>
            <person name="Robinson A.J."/>
            <person name="Andreopoulos B."/>
            <person name="LaButti K."/>
            <person name="Kuo A."/>
            <person name="Mondo S."/>
            <person name="Riley R."/>
            <person name="Otillar R."/>
            <person name="Haridas S."/>
            <person name="Lipzen A."/>
            <person name="Grimwood J."/>
            <person name="Schmutz J."/>
            <person name="Clum A."/>
            <person name="Reid I.D."/>
            <person name="Moisan M.C."/>
            <person name="Butler G."/>
            <person name="Nguyen T.T.M."/>
            <person name="Dewar K."/>
            <person name="Conant G."/>
            <person name="Drula E."/>
            <person name="Henrissat B."/>
            <person name="Hansel C."/>
            <person name="Singer S."/>
            <person name="Hutchinson M.I."/>
            <person name="de Vries R.P."/>
            <person name="Natvig D.O."/>
            <person name="Powell A.J."/>
            <person name="Tsang A."/>
            <person name="Grigoriev I.V."/>
        </authorList>
    </citation>
    <scope>NUCLEOTIDE SEQUENCE [LARGE SCALE GENOMIC DNA]</scope>
    <source>
        <strain evidence="1 2">CBS 494.80</strain>
    </source>
</reference>
<dbReference type="Proteomes" id="UP001595075">
    <property type="component" value="Unassembled WGS sequence"/>
</dbReference>
<proteinExistence type="predicted"/>
<name>A0ABR4CYA1_9HELO</name>
<accession>A0ABR4CYA1</accession>
<keyword evidence="2" id="KW-1185">Reference proteome</keyword>
<organism evidence="1 2">
    <name type="scientific">Oculimacula yallundae</name>
    <dbReference type="NCBI Taxonomy" id="86028"/>
    <lineage>
        <taxon>Eukaryota</taxon>
        <taxon>Fungi</taxon>
        <taxon>Dikarya</taxon>
        <taxon>Ascomycota</taxon>
        <taxon>Pezizomycotina</taxon>
        <taxon>Leotiomycetes</taxon>
        <taxon>Helotiales</taxon>
        <taxon>Ploettnerulaceae</taxon>
        <taxon>Oculimacula</taxon>
    </lineage>
</organism>
<sequence length="111" mass="12113">MIVGAAVSYIQRVSSISRKYPVLHLYLNSREVSAGGSYICQQVPSISAGIPSLYRQPEPVPSLDIEVHINTAPIAPDSRRTNTTTPICVQKRGIDANMPSYSTLPPARTKF</sequence>
<protein>
    <submittedName>
        <fullName evidence="1">Uncharacterized protein</fullName>
    </submittedName>
</protein>
<gene>
    <name evidence="1" type="ORF">VTL71DRAFT_8653</name>
</gene>